<dbReference type="PANTHER" id="PTHR10683">
    <property type="entry name" value="TRANSALDOLASE"/>
    <property type="match status" value="1"/>
</dbReference>
<dbReference type="SUPFAM" id="SSF51569">
    <property type="entry name" value="Aldolase"/>
    <property type="match status" value="1"/>
</dbReference>
<dbReference type="Gene3D" id="3.20.20.70">
    <property type="entry name" value="Aldolase class I"/>
    <property type="match status" value="1"/>
</dbReference>
<comment type="caution">
    <text evidence="2">The sequence shown here is derived from an EMBL/GenBank/DDBJ whole genome shotgun (WGS) entry which is preliminary data.</text>
</comment>
<keyword evidence="3" id="KW-1185">Reference proteome</keyword>
<dbReference type="EMBL" id="JAQQWI010000013">
    <property type="protein sequence ID" value="KAK8013437.1"/>
    <property type="molecule type" value="Genomic_DNA"/>
</dbReference>
<dbReference type="InterPro" id="IPR013785">
    <property type="entry name" value="Aldolase_TIM"/>
</dbReference>
<proteinExistence type="predicted"/>
<sequence>MVGVKSVQHIFNYYKKHGYNTVVMGASFRNIGEITELAGCDYLTISPDLLEELLNSTASVPQKLNAKDAINLKIEMRSFINDESLFRFEFNEDQMAVEDQSYVFVTTRSRRWEAQLTPTRPASR</sequence>
<dbReference type="InterPro" id="IPR001585">
    <property type="entry name" value="TAL/FSA"/>
</dbReference>
<protein>
    <submittedName>
        <fullName evidence="2">Transaldolase</fullName>
    </submittedName>
</protein>
<dbReference type="Proteomes" id="UP001396898">
    <property type="component" value="Unassembled WGS sequence"/>
</dbReference>
<evidence type="ECO:0000313" key="2">
    <source>
        <dbReference type="EMBL" id="KAK8013437.1"/>
    </source>
</evidence>
<evidence type="ECO:0000256" key="1">
    <source>
        <dbReference type="ARBA" id="ARBA00023270"/>
    </source>
</evidence>
<dbReference type="PANTHER" id="PTHR10683:SF18">
    <property type="entry name" value="TRANSALDOLASE"/>
    <property type="match status" value="1"/>
</dbReference>
<keyword evidence="1" id="KW-0704">Schiff base</keyword>
<accession>A0ABR1RJH5</accession>
<dbReference type="Pfam" id="PF00923">
    <property type="entry name" value="TAL_FSA"/>
    <property type="match status" value="1"/>
</dbReference>
<name>A0ABR1RJH5_9PEZI</name>
<reference evidence="2 3" key="1">
    <citation type="submission" date="2023-01" db="EMBL/GenBank/DDBJ databases">
        <title>Analysis of 21 Apiospora genomes using comparative genomics revels a genus with tremendous synthesis potential of carbohydrate active enzymes and secondary metabolites.</title>
        <authorList>
            <person name="Sorensen T."/>
        </authorList>
    </citation>
    <scope>NUCLEOTIDE SEQUENCE [LARGE SCALE GENOMIC DNA]</scope>
    <source>
        <strain evidence="2 3">CBS 20057</strain>
    </source>
</reference>
<gene>
    <name evidence="2" type="ORF">PG991_009030</name>
</gene>
<organism evidence="2 3">
    <name type="scientific">Apiospora marii</name>
    <dbReference type="NCBI Taxonomy" id="335849"/>
    <lineage>
        <taxon>Eukaryota</taxon>
        <taxon>Fungi</taxon>
        <taxon>Dikarya</taxon>
        <taxon>Ascomycota</taxon>
        <taxon>Pezizomycotina</taxon>
        <taxon>Sordariomycetes</taxon>
        <taxon>Xylariomycetidae</taxon>
        <taxon>Amphisphaeriales</taxon>
        <taxon>Apiosporaceae</taxon>
        <taxon>Apiospora</taxon>
    </lineage>
</organism>
<evidence type="ECO:0000313" key="3">
    <source>
        <dbReference type="Proteomes" id="UP001396898"/>
    </source>
</evidence>